<dbReference type="EMBL" id="ASPP01004295">
    <property type="protein sequence ID" value="ETO32319.1"/>
    <property type="molecule type" value="Genomic_DNA"/>
</dbReference>
<dbReference type="GO" id="GO:0006741">
    <property type="term" value="P:NADP+ biosynthetic process"/>
    <property type="evidence" value="ECO:0007669"/>
    <property type="project" value="InterPro"/>
</dbReference>
<dbReference type="OrthoDB" id="24581at2759"/>
<dbReference type="SUPFAM" id="SSF111331">
    <property type="entry name" value="NAD kinase/diacylglycerol kinase-like"/>
    <property type="match status" value="1"/>
</dbReference>
<comment type="caution">
    <text evidence="2">The sequence shown here is derived from an EMBL/GenBank/DDBJ whole genome shotgun (WGS) entry which is preliminary data.</text>
</comment>
<dbReference type="PANTHER" id="PTHR20275:SF0">
    <property type="entry name" value="NAD KINASE"/>
    <property type="match status" value="1"/>
</dbReference>
<dbReference type="InterPro" id="IPR002504">
    <property type="entry name" value="NADK"/>
</dbReference>
<organism evidence="2 3">
    <name type="scientific">Reticulomyxa filosa</name>
    <dbReference type="NCBI Taxonomy" id="46433"/>
    <lineage>
        <taxon>Eukaryota</taxon>
        <taxon>Sar</taxon>
        <taxon>Rhizaria</taxon>
        <taxon>Retaria</taxon>
        <taxon>Foraminifera</taxon>
        <taxon>Monothalamids</taxon>
        <taxon>Reticulomyxidae</taxon>
        <taxon>Reticulomyxa</taxon>
    </lineage>
</organism>
<gene>
    <name evidence="2" type="ORF">RFI_04797</name>
</gene>
<dbReference type="Gene3D" id="3.40.50.10330">
    <property type="entry name" value="Probable inorganic polyphosphate/atp-NAD kinase, domain 1"/>
    <property type="match status" value="1"/>
</dbReference>
<dbReference type="GO" id="GO:0003951">
    <property type="term" value="F:NAD+ kinase activity"/>
    <property type="evidence" value="ECO:0007669"/>
    <property type="project" value="InterPro"/>
</dbReference>
<evidence type="ECO:0000313" key="2">
    <source>
        <dbReference type="EMBL" id="ETO32319.1"/>
    </source>
</evidence>
<keyword evidence="3" id="KW-1185">Reference proteome</keyword>
<dbReference type="Pfam" id="PF01513">
    <property type="entry name" value="NAD_kinase"/>
    <property type="match status" value="1"/>
</dbReference>
<comment type="similarity">
    <text evidence="1">Belongs to the NAD kinase family.</text>
</comment>
<dbReference type="AlphaFoldDB" id="X6P2L2"/>
<sequence length="184" mass="21097">MVKKHNSEEITKQMHQMIKWLQSKHVEVFIEPSSQEEFQDLPVILPIILTFSPPPPLPSKKKKTQPTKKKVYIDIKQYSFYDPGEGIDFMICLGGDGTLLHLTNLFQAPKTVPPVIVFASGSLGFLTPYEFSYFPKYLGQLLKPNIPHFVTFRLRLEAKIYRFNANASKSEIEIPKNVKKNSNS</sequence>
<dbReference type="Proteomes" id="UP000023152">
    <property type="component" value="Unassembled WGS sequence"/>
</dbReference>
<dbReference type="PANTHER" id="PTHR20275">
    <property type="entry name" value="NAD KINASE"/>
    <property type="match status" value="1"/>
</dbReference>
<evidence type="ECO:0008006" key="4">
    <source>
        <dbReference type="Google" id="ProtNLM"/>
    </source>
</evidence>
<evidence type="ECO:0000313" key="3">
    <source>
        <dbReference type="Proteomes" id="UP000023152"/>
    </source>
</evidence>
<dbReference type="InterPro" id="IPR017438">
    <property type="entry name" value="ATP-NAD_kinase_N"/>
</dbReference>
<feature type="non-terminal residue" evidence="2">
    <location>
        <position position="184"/>
    </location>
</feature>
<evidence type="ECO:0000256" key="1">
    <source>
        <dbReference type="ARBA" id="ARBA00010995"/>
    </source>
</evidence>
<reference evidence="2 3" key="1">
    <citation type="journal article" date="2013" name="Curr. Biol.">
        <title>The Genome of the Foraminiferan Reticulomyxa filosa.</title>
        <authorList>
            <person name="Glockner G."/>
            <person name="Hulsmann N."/>
            <person name="Schleicher M."/>
            <person name="Noegel A.A."/>
            <person name="Eichinger L."/>
            <person name="Gallinger C."/>
            <person name="Pawlowski J."/>
            <person name="Sierra R."/>
            <person name="Euteneuer U."/>
            <person name="Pillet L."/>
            <person name="Moustafa A."/>
            <person name="Platzer M."/>
            <person name="Groth M."/>
            <person name="Szafranski K."/>
            <person name="Schliwa M."/>
        </authorList>
    </citation>
    <scope>NUCLEOTIDE SEQUENCE [LARGE SCALE GENOMIC DNA]</scope>
</reference>
<protein>
    <recommendedName>
        <fullName evidence="4">NAD(+) kinase</fullName>
    </recommendedName>
</protein>
<proteinExistence type="inferred from homology"/>
<name>X6P2L2_RETFI</name>
<dbReference type="InterPro" id="IPR016064">
    <property type="entry name" value="NAD/diacylglycerol_kinase_sf"/>
</dbReference>
<accession>X6P2L2</accession>